<dbReference type="PANTHER" id="PTHR32305">
    <property type="match status" value="1"/>
</dbReference>
<comment type="caution">
    <text evidence="2">The sequence shown here is derived from an EMBL/GenBank/DDBJ whole genome shotgun (WGS) entry which is preliminary data.</text>
</comment>
<dbReference type="InterPro" id="IPR022385">
    <property type="entry name" value="Rhs_assc_core"/>
</dbReference>
<dbReference type="RefSeq" id="WP_137164140.1">
    <property type="nucleotide sequence ID" value="NZ_CP128558.1"/>
</dbReference>
<dbReference type="Proteomes" id="UP001150728">
    <property type="component" value="Unassembled WGS sequence"/>
</dbReference>
<evidence type="ECO:0000313" key="2">
    <source>
        <dbReference type="EMBL" id="MDD2111430.1"/>
    </source>
</evidence>
<dbReference type="NCBIfam" id="TIGR03696">
    <property type="entry name" value="Rhs_assc_core"/>
    <property type="match status" value="1"/>
</dbReference>
<dbReference type="Proteomes" id="UP001150678">
    <property type="component" value="Unassembled WGS sequence"/>
</dbReference>
<gene>
    <name evidence="1" type="ORF">NP533_25250</name>
    <name evidence="2" type="ORF">NP554_06410</name>
</gene>
<dbReference type="EMBL" id="JANIAM010000004">
    <property type="protein sequence ID" value="MDD2111430.1"/>
    <property type="molecule type" value="Genomic_DNA"/>
</dbReference>
<name>A0A9X4D8S7_9PSED</name>
<dbReference type="Gene3D" id="2.180.10.10">
    <property type="entry name" value="RHS repeat-associated core"/>
    <property type="match status" value="2"/>
</dbReference>
<protein>
    <submittedName>
        <fullName evidence="2">RHS repeat-associated core domain-containing protein</fullName>
    </submittedName>
</protein>
<organism evidence="2 3">
    <name type="scientific">Pseudomonas asiatica</name>
    <dbReference type="NCBI Taxonomy" id="2219225"/>
    <lineage>
        <taxon>Bacteria</taxon>
        <taxon>Pseudomonadati</taxon>
        <taxon>Pseudomonadota</taxon>
        <taxon>Gammaproteobacteria</taxon>
        <taxon>Pseudomonadales</taxon>
        <taxon>Pseudomonadaceae</taxon>
        <taxon>Pseudomonas</taxon>
    </lineage>
</organism>
<proteinExistence type="predicted"/>
<dbReference type="PANTHER" id="PTHR32305:SF15">
    <property type="entry name" value="PROTEIN RHSA-RELATED"/>
    <property type="match status" value="1"/>
</dbReference>
<sequence>MSTHLDHAAKSAKTRASKETTHFTYDANTALLTKAVTDDGQTTHLCYYAAQASADKPDRSDQVPKLNQLLKGFRLQQGETSALAQPLACPEIPDALSPPLLAQCNYVTFPDGSRSDISVSLFGYGRANRDSQGMLIPDIILNLEGVEVDTSSTPWTLTKASGREGLLVSLQQIENSHGSVQSKTETTSTRWYKNSETRHTQTLKETTTVDSLNGTLWTKGESPLKLGALELTAIVTQQIRSGRSGRILRESRQDELGRPTTMVYRSHDSLDRLLTSTVYAWDTNCFQSGLANGLGLAGVHHQWSQEAGGNWVTTTGPDGRKGRTLLDGLQRPVRRELQRLVNVCDKDNDFVCLEEILYGSSGEVLERCTYDYHAGGLCIQNKGVSLSGALRDWFWEINEQHTQTETDGTTNQITRSVTGTPLLGTLRSQEVTQHNHHNGCVTIRESHLTWDNVQQQMQTAGVVTEKIINARGQCEQINETIGDLTREWKSTFDELGRRTKITSPDGTSTTWTFEGFNTKPTRIYIKSPSGQQVQLGQQAFDETNSTTCSLTVGTNDSLRTFTFEDNGYQRPDGIRVWNESSADGNAVFWFHSDLQRPNSKRMIASFTYNAFTKAIHIERPAHRANLQTRISTEVLSPQLLGNLTRRRTTHGVSHEQCSLHSLRGNVEQVQLANGSAKRVWSDGRNRRSRVRRGHFEYRYLYTAQGSVKRMAVDDLRQGQQLTVDYDYDNFGREVQRIYSLNGTTKSRYKLSWSETGQLSKKEWFRNGNTEPSRTENFSYDKLRNELTHWTVEAAEGFQIEDINRKHIREQAYTYDFIGNLLTCTTTFIDGAGEQRAYAYDDPSHPTQRTRVTVALLSEDGSTQPPTSISFQTDKNGSALNDVNDSQFTYTQTGQLLSVAQTLNDQPDTTYEYDESGRLAGQWDAANQQWRVLHYTEDQLGGEVWLNSQNQPLSYRTFDEEAGLIVQLHKMGEETGDSQTLYVFPDPQNSSAEEYSFNASGLWSSQSVGFTPWGEAPLERLNKLNSGLGYNGQRVDPVTGCYHFGSRFYNPRHQAFCQSDSLSPFENGGLNNLAYCAGRDPVNWHDPSGHIMISRREASANLFSLDQMISETKPPHHEAAAWWEWALLAYGMLLTVGLSVITGGAAGAVLLAAGLVSFGLGAAELALRQTNPDLSKKLGWGSLAANFLDAGAKGIGKAGLWLVRVVRRASRGVVQLRNAIKMGGLKALFKSSQSYHALCTKLPTTPTALTNMLDNGVTQSGMTIERLGGNILDNTSILFPSNPGGNGGLWIGIDDFNVKASLGENLSRMAASTKRLNKTLLDVDNVIATIAKATASHALTTAQSSIAELKSISSAISSHHTKTAKLIADLIDAETAVQAAALPIAKVEKLRADWTLITKRVNAMPNQSSANTAVIVDFLKKHNYRPACYKQLTALNPFKNTKKANKIALAETAKLIEADRASARTALDTASQAQKQIQDTVTDVINHTNSLQMKLSRSRRAVTAAVENAINHITDTDLRTVAKEQSYLLGPSLLQCDFTSTAPLTRLIVMAHGSPAKATVHGGVTARVQIADRAPRVTGGRTLKRYSYWDGQKLYNELKALKGPTGKFLINFDDIDIVQLKICHSADGNTHSLARDFSDASKKVTQAYVGELTVNYNIDSIDFIANHIVTKSNAALAPGNPGWITYPDAVKQATQYIHDSMYLRSLKLKSNPTLHDVTYNKRYFFPTNTNLPQNHTDLKLYVRG</sequence>
<evidence type="ECO:0000313" key="1">
    <source>
        <dbReference type="EMBL" id="MDD2109495.1"/>
    </source>
</evidence>
<evidence type="ECO:0000313" key="3">
    <source>
        <dbReference type="Proteomes" id="UP001150728"/>
    </source>
</evidence>
<reference evidence="2" key="1">
    <citation type="submission" date="2022-07" db="EMBL/GenBank/DDBJ databases">
        <title>Multi-strain Analysis of Pseudomonas putida Reveals Metabolic and Genetic Diversity.</title>
        <authorList>
            <person name="Monk J.M."/>
        </authorList>
    </citation>
    <scope>NUCLEOTIDE SEQUENCE</scope>
    <source>
        <strain evidence="1">17514</strain>
        <strain evidence="2">17633</strain>
    </source>
</reference>
<accession>A0A9X4D8S7</accession>
<dbReference type="InterPro" id="IPR050708">
    <property type="entry name" value="T6SS_VgrG/RHS"/>
</dbReference>
<dbReference type="EMBL" id="JANIAN010000049">
    <property type="protein sequence ID" value="MDD2109495.1"/>
    <property type="molecule type" value="Genomic_DNA"/>
</dbReference>